<comment type="caution">
    <text evidence="1">The sequence shown here is derived from an EMBL/GenBank/DDBJ whole genome shotgun (WGS) entry which is preliminary data.</text>
</comment>
<gene>
    <name evidence="1" type="ORF">FOT62_27530</name>
</gene>
<dbReference type="NCBIfam" id="NF002614">
    <property type="entry name" value="PRK02265.1"/>
    <property type="match status" value="1"/>
</dbReference>
<dbReference type="SUPFAM" id="SSF160104">
    <property type="entry name" value="Acetoacetate decarboxylase-like"/>
    <property type="match status" value="1"/>
</dbReference>
<dbReference type="GO" id="GO:0016829">
    <property type="term" value="F:lyase activity"/>
    <property type="evidence" value="ECO:0007669"/>
    <property type="project" value="InterPro"/>
</dbReference>
<evidence type="ECO:0000313" key="2">
    <source>
        <dbReference type="Proteomes" id="UP000321126"/>
    </source>
</evidence>
<dbReference type="InterPro" id="IPR010451">
    <property type="entry name" value="Acetoacetate_decarboxylase"/>
</dbReference>
<dbReference type="Pfam" id="PF06314">
    <property type="entry name" value="ADC"/>
    <property type="match status" value="1"/>
</dbReference>
<protein>
    <submittedName>
        <fullName evidence="1">Acetoacetate decarboxylase</fullName>
    </submittedName>
</protein>
<organism evidence="1 2">
    <name type="scientific">Serratia marcescens</name>
    <dbReference type="NCBI Taxonomy" id="615"/>
    <lineage>
        <taxon>Bacteria</taxon>
        <taxon>Pseudomonadati</taxon>
        <taxon>Pseudomonadota</taxon>
        <taxon>Gammaproteobacteria</taxon>
        <taxon>Enterobacterales</taxon>
        <taxon>Yersiniaceae</taxon>
        <taxon>Serratia</taxon>
    </lineage>
</organism>
<dbReference type="Gene3D" id="2.40.400.10">
    <property type="entry name" value="Acetoacetate decarboxylase-like"/>
    <property type="match status" value="1"/>
</dbReference>
<dbReference type="AlphaFoldDB" id="A0A5C7BLH0"/>
<accession>A0A5C7BLH0</accession>
<reference evidence="1 2" key="1">
    <citation type="submission" date="2019-07" db="EMBL/GenBank/DDBJ databases">
        <title>Serratia strains were isolated from fresh produce.</title>
        <authorList>
            <person name="Cho G.-S."/>
            <person name="Stein M."/>
            <person name="Lee W."/>
            <person name="Suh S.H."/>
            <person name="Franz C.M.A.P."/>
        </authorList>
    </citation>
    <scope>NUCLEOTIDE SEQUENCE [LARGE SCALE GENOMIC DNA]</scope>
    <source>
        <strain evidence="1 2">S16</strain>
    </source>
</reference>
<proteinExistence type="predicted"/>
<dbReference type="InterPro" id="IPR023375">
    <property type="entry name" value="ADC_dom_sf"/>
</dbReference>
<dbReference type="Proteomes" id="UP000321126">
    <property type="component" value="Unassembled WGS sequence"/>
</dbReference>
<evidence type="ECO:0000313" key="1">
    <source>
        <dbReference type="EMBL" id="TXE21675.1"/>
    </source>
</evidence>
<dbReference type="EMBL" id="VOUQ01000072">
    <property type="protein sequence ID" value="TXE21675.1"/>
    <property type="molecule type" value="Genomic_DNA"/>
</dbReference>
<sequence length="259" mass="28440">MKINDVIQSAFAMPLHSPAYHRGPYRFINREYLVITYRTDPAKLRALVPEPLQIDESAPLVHFEFIRMPDSAGFGSYTEAGQVIPVTLDGRKGNYVHAMYLDSLAPIAAGREIWGFPKKWGTPVLRTDGDALLGTLQYGGAQVASGTMGFKYQESGHDDAIRALGTPNFLLKIMPHVDGPPRILELVEYRCENIRVHGAWSGPAALQLWSHALAPVADLPVVEVISARHMLADLDLGTGKVVYDYLAGNPAAAKKEKHV</sequence>
<dbReference type="RefSeq" id="WP_147882433.1">
    <property type="nucleotide sequence ID" value="NZ_VOUQ01000072.1"/>
</dbReference>
<name>A0A5C7BLH0_SERMA</name>